<feature type="compositionally biased region" description="Polar residues" evidence="1">
    <location>
        <begin position="170"/>
        <end position="188"/>
    </location>
</feature>
<proteinExistence type="predicted"/>
<sequence length="379" mass="38815">MRAISLVAALCLTSKSMGQALATGKAVDLANKAKAVVAEQGGDALPASQIHGKSPEQGVKMNGIDQDDDDVCDEDEVSEGSASTDQVPESKPTDKPSQVVAAAGTSSTSSAGQVSQPQVDGPPSSTPVHDASQVAPMSKPTGPASANGTLPKKPEGGDSQLNPANDEIKTTPNEGASGESPTKPQAQASKPKPVNEPTEPIPINDASRTGKDPQTTTSESTTPTNEIPSEKVPPSPKEDPSEENKPASSSCLRRAHVGPGKINFNDDLLTIGALTGSTCDEDCRAKAAEFTPQCRDAVDADKCAVVVDLLAAPDKELFEEAQVSPLAPGGRVAAVCIAALRKNADVTKLCCGQCAVGSTDVLHECDILGRNQKRPAGSA</sequence>
<feature type="compositionally biased region" description="Low complexity" evidence="1">
    <location>
        <begin position="213"/>
        <end position="227"/>
    </location>
</feature>
<dbReference type="EMBL" id="JAACLJ010000007">
    <property type="protein sequence ID" value="KAF4583193.1"/>
    <property type="molecule type" value="Genomic_DNA"/>
</dbReference>
<evidence type="ECO:0000313" key="4">
    <source>
        <dbReference type="Proteomes" id="UP000562929"/>
    </source>
</evidence>
<reference evidence="3 4" key="1">
    <citation type="journal article" date="2020" name="G3 (Bethesda)">
        <title>Genetic Underpinnings of Host Manipulation by Ophiocordyceps as Revealed by Comparative Transcriptomics.</title>
        <authorList>
            <person name="Will I."/>
            <person name="Das B."/>
            <person name="Trinh T."/>
            <person name="Brachmann A."/>
            <person name="Ohm R.A."/>
            <person name="de Bekker C."/>
        </authorList>
    </citation>
    <scope>NUCLEOTIDE SEQUENCE [LARGE SCALE GENOMIC DNA]</scope>
    <source>
        <strain evidence="3 4">EC05</strain>
    </source>
</reference>
<organism evidence="3 4">
    <name type="scientific">Ophiocordyceps camponoti-floridani</name>
    <dbReference type="NCBI Taxonomy" id="2030778"/>
    <lineage>
        <taxon>Eukaryota</taxon>
        <taxon>Fungi</taxon>
        <taxon>Dikarya</taxon>
        <taxon>Ascomycota</taxon>
        <taxon>Pezizomycotina</taxon>
        <taxon>Sordariomycetes</taxon>
        <taxon>Hypocreomycetidae</taxon>
        <taxon>Hypocreales</taxon>
        <taxon>Ophiocordycipitaceae</taxon>
        <taxon>Ophiocordyceps</taxon>
    </lineage>
</organism>
<dbReference type="AlphaFoldDB" id="A0A8H4VBM5"/>
<feature type="compositionally biased region" description="Low complexity" evidence="1">
    <location>
        <begin position="97"/>
        <end position="116"/>
    </location>
</feature>
<comment type="caution">
    <text evidence="3">The sequence shown here is derived from an EMBL/GenBank/DDBJ whole genome shotgun (WGS) entry which is preliminary data.</text>
</comment>
<keyword evidence="2" id="KW-0732">Signal</keyword>
<dbReference type="Proteomes" id="UP000562929">
    <property type="component" value="Unassembled WGS sequence"/>
</dbReference>
<feature type="signal peptide" evidence="2">
    <location>
        <begin position="1"/>
        <end position="18"/>
    </location>
</feature>
<protein>
    <submittedName>
        <fullName evidence="3">Uncharacterized protein</fullName>
    </submittedName>
</protein>
<feature type="compositionally biased region" description="Basic and acidic residues" evidence="1">
    <location>
        <begin position="236"/>
        <end position="245"/>
    </location>
</feature>
<evidence type="ECO:0000313" key="3">
    <source>
        <dbReference type="EMBL" id="KAF4583193.1"/>
    </source>
</evidence>
<keyword evidence="4" id="KW-1185">Reference proteome</keyword>
<feature type="region of interest" description="Disordered" evidence="1">
    <location>
        <begin position="45"/>
        <end position="253"/>
    </location>
</feature>
<feature type="chain" id="PRO_5034202837" evidence="2">
    <location>
        <begin position="19"/>
        <end position="379"/>
    </location>
</feature>
<evidence type="ECO:0000256" key="1">
    <source>
        <dbReference type="SAM" id="MobiDB-lite"/>
    </source>
</evidence>
<name>A0A8H4VBM5_9HYPO</name>
<gene>
    <name evidence="3" type="ORF">GQ602_006337</name>
</gene>
<evidence type="ECO:0000256" key="2">
    <source>
        <dbReference type="SAM" id="SignalP"/>
    </source>
</evidence>
<accession>A0A8H4VBM5</accession>
<feature type="compositionally biased region" description="Acidic residues" evidence="1">
    <location>
        <begin position="65"/>
        <end position="78"/>
    </location>
</feature>